<dbReference type="InterPro" id="IPR023772">
    <property type="entry name" value="DNA-bd_HTH_TetR-type_CS"/>
</dbReference>
<dbReference type="SUPFAM" id="SSF46689">
    <property type="entry name" value="Homeodomain-like"/>
    <property type="match status" value="1"/>
</dbReference>
<evidence type="ECO:0000256" key="1">
    <source>
        <dbReference type="ARBA" id="ARBA00023015"/>
    </source>
</evidence>
<comment type="caution">
    <text evidence="6">The sequence shown here is derived from an EMBL/GenBank/DDBJ whole genome shotgun (WGS) entry which is preliminary data.</text>
</comment>
<evidence type="ECO:0000259" key="5">
    <source>
        <dbReference type="PROSITE" id="PS50977"/>
    </source>
</evidence>
<gene>
    <name evidence="6" type="ORF">HCJ95_25465</name>
</gene>
<dbReference type="Gene3D" id="1.10.357.10">
    <property type="entry name" value="Tetracycline Repressor, domain 2"/>
    <property type="match status" value="1"/>
</dbReference>
<dbReference type="EMBL" id="JAATEL010000048">
    <property type="protein sequence ID" value="NJP17522.1"/>
    <property type="molecule type" value="Genomic_DNA"/>
</dbReference>
<feature type="domain" description="HTH tetR-type" evidence="5">
    <location>
        <begin position="1"/>
        <end position="50"/>
    </location>
</feature>
<keyword evidence="3" id="KW-0804">Transcription</keyword>
<proteinExistence type="predicted"/>
<name>A0ABX0YXZ1_STRTL</name>
<evidence type="ECO:0000256" key="3">
    <source>
        <dbReference type="ARBA" id="ARBA00023163"/>
    </source>
</evidence>
<dbReference type="PANTHER" id="PTHR30055:SF234">
    <property type="entry name" value="HTH-TYPE TRANSCRIPTIONAL REGULATOR BETI"/>
    <property type="match status" value="1"/>
</dbReference>
<evidence type="ECO:0000313" key="6">
    <source>
        <dbReference type="EMBL" id="NJP17522.1"/>
    </source>
</evidence>
<dbReference type="InterPro" id="IPR001647">
    <property type="entry name" value="HTH_TetR"/>
</dbReference>
<evidence type="ECO:0000313" key="7">
    <source>
        <dbReference type="Proteomes" id="UP000635996"/>
    </source>
</evidence>
<evidence type="ECO:0000256" key="4">
    <source>
        <dbReference type="PROSITE-ProRule" id="PRU00335"/>
    </source>
</evidence>
<dbReference type="InterPro" id="IPR050109">
    <property type="entry name" value="HTH-type_TetR-like_transc_reg"/>
</dbReference>
<organism evidence="6 7">
    <name type="scientific">Streptomyces thermoviolaceus subsp. thermoviolaceus</name>
    <dbReference type="NCBI Taxonomy" id="66860"/>
    <lineage>
        <taxon>Bacteria</taxon>
        <taxon>Bacillati</taxon>
        <taxon>Actinomycetota</taxon>
        <taxon>Actinomycetes</taxon>
        <taxon>Kitasatosporales</taxon>
        <taxon>Streptomycetaceae</taxon>
        <taxon>Streptomyces</taxon>
    </lineage>
</organism>
<keyword evidence="2 4" id="KW-0238">DNA-binding</keyword>
<sequence length="175" mass="18313">MRLFAERGYDGTTIADIAAAADVAPRTVSLYFPSKHDIALSVPDEIASRLTAVFRSRPGAGFLDCVDTWLRGEAEALDPELLALLTAMYDANPALKAHGSSQIEESVRVTGPALAAATGLPAGHPLNAVVGAAVGAALSQYFAAVLCQENAAALHAPFMDCLRALVDAARHRTSR</sequence>
<evidence type="ECO:0000256" key="2">
    <source>
        <dbReference type="ARBA" id="ARBA00023125"/>
    </source>
</evidence>
<dbReference type="InterPro" id="IPR009057">
    <property type="entry name" value="Homeodomain-like_sf"/>
</dbReference>
<protein>
    <submittedName>
        <fullName evidence="6">TetR family transcriptional regulator</fullName>
    </submittedName>
</protein>
<keyword evidence="1" id="KW-0805">Transcription regulation</keyword>
<keyword evidence="7" id="KW-1185">Reference proteome</keyword>
<reference evidence="6 7" key="1">
    <citation type="submission" date="2020-03" db="EMBL/GenBank/DDBJ databases">
        <title>WGS of actinomycetes isolated from Thailand.</title>
        <authorList>
            <person name="Thawai C."/>
        </authorList>
    </citation>
    <scope>NUCLEOTIDE SEQUENCE [LARGE SCALE GENOMIC DNA]</scope>
    <source>
        <strain evidence="6 7">NBRC 13905</strain>
    </source>
</reference>
<dbReference type="PROSITE" id="PS01081">
    <property type="entry name" value="HTH_TETR_1"/>
    <property type="match status" value="1"/>
</dbReference>
<dbReference type="Proteomes" id="UP000635996">
    <property type="component" value="Unassembled WGS sequence"/>
</dbReference>
<accession>A0ABX0YXZ1</accession>
<dbReference type="Pfam" id="PF00440">
    <property type="entry name" value="TetR_N"/>
    <property type="match status" value="1"/>
</dbReference>
<feature type="DNA-binding region" description="H-T-H motif" evidence="4">
    <location>
        <begin position="13"/>
        <end position="32"/>
    </location>
</feature>
<dbReference type="PANTHER" id="PTHR30055">
    <property type="entry name" value="HTH-TYPE TRANSCRIPTIONAL REGULATOR RUTR"/>
    <property type="match status" value="1"/>
</dbReference>
<dbReference type="PROSITE" id="PS50977">
    <property type="entry name" value="HTH_TETR_2"/>
    <property type="match status" value="1"/>
</dbReference>